<keyword evidence="4 8" id="KW-0732">Signal</keyword>
<dbReference type="GO" id="GO:0005615">
    <property type="term" value="C:extracellular space"/>
    <property type="evidence" value="ECO:0007669"/>
    <property type="project" value="UniProtKB-KW"/>
</dbReference>
<dbReference type="SUPFAM" id="SSF47266">
    <property type="entry name" value="4-helical cytokines"/>
    <property type="match status" value="1"/>
</dbReference>
<evidence type="ECO:0000313" key="10">
    <source>
        <dbReference type="Proteomes" id="UP000694387"/>
    </source>
</evidence>
<reference evidence="9" key="2">
    <citation type="submission" date="2025-08" db="UniProtKB">
        <authorList>
            <consortium name="Ensembl"/>
        </authorList>
    </citation>
    <scope>IDENTIFICATION</scope>
</reference>
<dbReference type="Pfam" id="PF00143">
    <property type="entry name" value="Interferon"/>
    <property type="match status" value="1"/>
</dbReference>
<evidence type="ECO:0000256" key="8">
    <source>
        <dbReference type="SAM" id="SignalP"/>
    </source>
</evidence>
<dbReference type="SMART" id="SM00076">
    <property type="entry name" value="IFabd"/>
    <property type="match status" value="1"/>
</dbReference>
<dbReference type="PANTHER" id="PTHR11691:SF36">
    <property type="entry name" value="IFN-CHI1"/>
    <property type="match status" value="1"/>
</dbReference>
<keyword evidence="2 7" id="KW-0202">Cytokine</keyword>
<dbReference type="PRINTS" id="PR00266">
    <property type="entry name" value="INTERFERONAB"/>
</dbReference>
<name>A0A9L0KCM0_EQUAS</name>
<dbReference type="PROSITE" id="PS51257">
    <property type="entry name" value="PROKAR_LIPOPROTEIN"/>
    <property type="match status" value="1"/>
</dbReference>
<keyword evidence="10" id="KW-1185">Reference proteome</keyword>
<evidence type="ECO:0000256" key="4">
    <source>
        <dbReference type="ARBA" id="ARBA00022729"/>
    </source>
</evidence>
<dbReference type="GeneTree" id="ENSGT01000000214430"/>
<feature type="signal peptide" evidence="8">
    <location>
        <begin position="1"/>
        <end position="23"/>
    </location>
</feature>
<reference evidence="9 10" key="1">
    <citation type="journal article" date="2020" name="Nat. Commun.">
        <title>Donkey genomes provide new insights into domestication and selection for coat color.</title>
        <authorList>
            <person name="Wang"/>
            <person name="C."/>
            <person name="Li"/>
            <person name="H."/>
            <person name="Guo"/>
            <person name="Y."/>
            <person name="Huang"/>
            <person name="J."/>
            <person name="Sun"/>
            <person name="Y."/>
            <person name="Min"/>
            <person name="J."/>
            <person name="Wang"/>
            <person name="J."/>
            <person name="Fang"/>
            <person name="X."/>
            <person name="Zhao"/>
            <person name="Z."/>
            <person name="Wang"/>
            <person name="S."/>
            <person name="Zhang"/>
            <person name="Y."/>
            <person name="Liu"/>
            <person name="Q."/>
            <person name="Jiang"/>
            <person name="Q."/>
            <person name="Wang"/>
            <person name="X."/>
            <person name="Guo"/>
            <person name="Y."/>
            <person name="Yang"/>
            <person name="C."/>
            <person name="Wang"/>
            <person name="Y."/>
            <person name="Tian"/>
            <person name="F."/>
            <person name="Zhuang"/>
            <person name="G."/>
            <person name="Fan"/>
            <person name="Y."/>
            <person name="Gao"/>
            <person name="Q."/>
            <person name="Li"/>
            <person name="Y."/>
            <person name="Ju"/>
            <person name="Z."/>
            <person name="Li"/>
            <person name="J."/>
            <person name="Li"/>
            <person name="R."/>
            <person name="Hou"/>
            <person name="M."/>
            <person name="Yang"/>
            <person name="G."/>
            <person name="Liu"/>
            <person name="G."/>
            <person name="Liu"/>
            <person name="W."/>
            <person name="Guo"/>
            <person name="J."/>
            <person name="Pan"/>
            <person name="S."/>
            <person name="Fan"/>
            <person name="G."/>
            <person name="Zhang"/>
            <person name="W."/>
            <person name="Zhang"/>
            <person name="R."/>
            <person name="Yu"/>
            <person name="J."/>
            <person name="Zhang"/>
            <person name="X."/>
            <person name="Yin"/>
            <person name="Q."/>
            <person name="Ji"/>
            <person name="C."/>
            <person name="Jin"/>
            <person name="Y."/>
            <person name="Yue"/>
            <person name="G."/>
            <person name="Liu"/>
            <person name="M."/>
            <person name="Xu"/>
            <person name="J."/>
            <person name="Liu"/>
            <person name="S."/>
            <person name="Jordana"/>
            <person name="J."/>
            <person name="Noce"/>
            <person name="A."/>
            <person name="Amills"/>
            <person name="M."/>
            <person name="Wu"/>
            <person name="D.D."/>
            <person name="Li"/>
            <person name="S."/>
            <person name="Zhou"/>
            <person name="X. and Zhong"/>
            <person name="J."/>
        </authorList>
    </citation>
    <scope>NUCLEOTIDE SEQUENCE [LARGE SCALE GENOMIC DNA]</scope>
</reference>
<evidence type="ECO:0000313" key="9">
    <source>
        <dbReference type="Ensembl" id="ENSEASP00005063135.1"/>
    </source>
</evidence>
<dbReference type="AlphaFoldDB" id="A0A9L0KCM0"/>
<organism evidence="9 10">
    <name type="scientific">Equus asinus</name>
    <name type="common">Donkey</name>
    <name type="synonym">Equus africanus asinus</name>
    <dbReference type="NCBI Taxonomy" id="9793"/>
    <lineage>
        <taxon>Eukaryota</taxon>
        <taxon>Metazoa</taxon>
        <taxon>Chordata</taxon>
        <taxon>Craniata</taxon>
        <taxon>Vertebrata</taxon>
        <taxon>Euteleostomi</taxon>
        <taxon>Mammalia</taxon>
        <taxon>Eutheria</taxon>
        <taxon>Laurasiatheria</taxon>
        <taxon>Perissodactyla</taxon>
        <taxon>Equidae</taxon>
        <taxon>Equus</taxon>
    </lineage>
</organism>
<dbReference type="Ensembl" id="ENSEAST00005067259.1">
    <property type="protein sequence ID" value="ENSEASP00005063135.1"/>
    <property type="gene ID" value="ENSEASG00005035161.1"/>
</dbReference>
<dbReference type="FunFam" id="1.20.1250.10:FF:000001">
    <property type="entry name" value="Interferon alpha"/>
    <property type="match status" value="1"/>
</dbReference>
<evidence type="ECO:0000256" key="7">
    <source>
        <dbReference type="RuleBase" id="RU000436"/>
    </source>
</evidence>
<evidence type="ECO:0000256" key="5">
    <source>
        <dbReference type="ARBA" id="ARBA00023118"/>
    </source>
</evidence>
<dbReference type="InterPro" id="IPR000471">
    <property type="entry name" value="Interferon_alpha/beta/delta"/>
</dbReference>
<reference evidence="9" key="3">
    <citation type="submission" date="2025-09" db="UniProtKB">
        <authorList>
            <consortium name="Ensembl"/>
        </authorList>
    </citation>
    <scope>IDENTIFICATION</scope>
</reference>
<comment type="subcellular location">
    <subcellularLocation>
        <location evidence="1">Secreted</location>
    </subcellularLocation>
</comment>
<evidence type="ECO:0000256" key="1">
    <source>
        <dbReference type="ARBA" id="ARBA00004613"/>
    </source>
</evidence>
<dbReference type="GO" id="GO:0005125">
    <property type="term" value="F:cytokine activity"/>
    <property type="evidence" value="ECO:0007669"/>
    <property type="project" value="UniProtKB-KW"/>
</dbReference>
<keyword evidence="3" id="KW-0964">Secreted</keyword>
<feature type="chain" id="PRO_5040440942" evidence="8">
    <location>
        <begin position="24"/>
        <end position="226"/>
    </location>
</feature>
<evidence type="ECO:0000256" key="6">
    <source>
        <dbReference type="ARBA" id="ARBA00023157"/>
    </source>
</evidence>
<keyword evidence="5 7" id="KW-0051">Antiviral defense</keyword>
<dbReference type="GO" id="GO:0005126">
    <property type="term" value="F:cytokine receptor binding"/>
    <property type="evidence" value="ECO:0007669"/>
    <property type="project" value="InterPro"/>
</dbReference>
<keyword evidence="6" id="KW-1015">Disulfide bond</keyword>
<sequence length="226" mass="25725">MFVKHFVEISVLLALVMLGSCPACPLGCDPHLRQGNQETITLLSQMGRISTLLCLKDRADFRFPQILVDGDQLGKTQATAVLHEMLQHIFHLFSTTGSRAAWDETLLDKFLLGLYQQLDDLETCLGKETKAQQSALGSENSTLAVKRYFQRISLYLKEKDYSGCAWEVVRVEIRRCLLFMNKLTGKLSLHMNHISCRKSINTCGHWRIVEKVEEGRVNKLSTLHWS</sequence>
<evidence type="ECO:0000256" key="3">
    <source>
        <dbReference type="ARBA" id="ARBA00022525"/>
    </source>
</evidence>
<comment type="similarity">
    <text evidence="7">Belongs to the alpha/beta interferon family.</text>
</comment>
<protein>
    <submittedName>
        <fullName evidence="9">Uncharacterized protein</fullName>
    </submittedName>
</protein>
<evidence type="ECO:0000256" key="2">
    <source>
        <dbReference type="ARBA" id="ARBA00022514"/>
    </source>
</evidence>
<dbReference type="PANTHER" id="PTHR11691">
    <property type="entry name" value="TYPE I INTERFERON"/>
    <property type="match status" value="1"/>
</dbReference>
<dbReference type="Gene3D" id="1.20.1250.10">
    <property type="match status" value="1"/>
</dbReference>
<dbReference type="Proteomes" id="UP000694387">
    <property type="component" value="Chromosome 23"/>
</dbReference>
<dbReference type="PROSITE" id="PS00252">
    <property type="entry name" value="INTERFERON_A_B_D"/>
    <property type="match status" value="1"/>
</dbReference>
<dbReference type="CDD" id="cd00095">
    <property type="entry name" value="IFab"/>
    <property type="match status" value="1"/>
</dbReference>
<accession>A0A9L0KCM0</accession>
<proteinExistence type="inferred from homology"/>
<dbReference type="GO" id="GO:0051607">
    <property type="term" value="P:defense response to virus"/>
    <property type="evidence" value="ECO:0007669"/>
    <property type="project" value="UniProtKB-KW"/>
</dbReference>
<dbReference type="InterPro" id="IPR009079">
    <property type="entry name" value="4_helix_cytokine-like_core"/>
</dbReference>